<dbReference type="STRING" id="35608.A0A2U1KEQ4"/>
<proteinExistence type="inferred from homology"/>
<dbReference type="Proteomes" id="UP000245207">
    <property type="component" value="Unassembled WGS sequence"/>
</dbReference>
<feature type="chain" id="PRO_5015724436" description="glucan endo-1,3-beta-D-glucosidase" evidence="15">
    <location>
        <begin position="26"/>
        <end position="467"/>
    </location>
</feature>
<protein>
    <recommendedName>
        <fullName evidence="4">glucan endo-1,3-beta-D-glucosidase</fullName>
        <ecNumber evidence="4">3.2.1.39</ecNumber>
    </recommendedName>
</protein>
<evidence type="ECO:0000256" key="11">
    <source>
        <dbReference type="ARBA" id="ARBA00023180"/>
    </source>
</evidence>
<evidence type="ECO:0000256" key="14">
    <source>
        <dbReference type="RuleBase" id="RU004335"/>
    </source>
</evidence>
<dbReference type="Pfam" id="PF07983">
    <property type="entry name" value="X8"/>
    <property type="match status" value="1"/>
</dbReference>
<dbReference type="Gene3D" id="1.20.58.1040">
    <property type="match status" value="1"/>
</dbReference>
<evidence type="ECO:0000256" key="6">
    <source>
        <dbReference type="ARBA" id="ARBA00022622"/>
    </source>
</evidence>
<keyword evidence="9" id="KW-0472">Membrane</keyword>
<comment type="similarity">
    <text evidence="3 14">Belongs to the glycosyl hydrolase 17 family.</text>
</comment>
<reference evidence="17 18" key="1">
    <citation type="journal article" date="2018" name="Mol. Plant">
        <title>The genome of Artemisia annua provides insight into the evolution of Asteraceae family and artemisinin biosynthesis.</title>
        <authorList>
            <person name="Shen Q."/>
            <person name="Zhang L."/>
            <person name="Liao Z."/>
            <person name="Wang S."/>
            <person name="Yan T."/>
            <person name="Shi P."/>
            <person name="Liu M."/>
            <person name="Fu X."/>
            <person name="Pan Q."/>
            <person name="Wang Y."/>
            <person name="Lv Z."/>
            <person name="Lu X."/>
            <person name="Zhang F."/>
            <person name="Jiang W."/>
            <person name="Ma Y."/>
            <person name="Chen M."/>
            <person name="Hao X."/>
            <person name="Li L."/>
            <person name="Tang Y."/>
            <person name="Lv G."/>
            <person name="Zhou Y."/>
            <person name="Sun X."/>
            <person name="Brodelius P.E."/>
            <person name="Rose J.K.C."/>
            <person name="Tang K."/>
        </authorList>
    </citation>
    <scope>NUCLEOTIDE SEQUENCE [LARGE SCALE GENOMIC DNA]</scope>
    <source>
        <strain evidence="18">cv. Huhao1</strain>
        <tissue evidence="17">Leaf</tissue>
    </source>
</reference>
<comment type="caution">
    <text evidence="17">The sequence shown here is derived from an EMBL/GenBank/DDBJ whole genome shotgun (WGS) entry which is preliminary data.</text>
</comment>
<evidence type="ECO:0000256" key="2">
    <source>
        <dbReference type="ARBA" id="ARBA00004609"/>
    </source>
</evidence>
<evidence type="ECO:0000256" key="4">
    <source>
        <dbReference type="ARBA" id="ARBA00012780"/>
    </source>
</evidence>
<evidence type="ECO:0000256" key="12">
    <source>
        <dbReference type="ARBA" id="ARBA00023288"/>
    </source>
</evidence>
<dbReference type="EC" id="3.2.1.39" evidence="4"/>
<dbReference type="PANTHER" id="PTHR32227">
    <property type="entry name" value="GLUCAN ENDO-1,3-BETA-GLUCOSIDASE BG1-RELATED-RELATED"/>
    <property type="match status" value="1"/>
</dbReference>
<comment type="subcellular location">
    <subcellularLocation>
        <location evidence="2">Cell membrane</location>
        <topology evidence="2">Lipid-anchor</topology>
        <topology evidence="2">GPI-anchor</topology>
    </subcellularLocation>
</comment>
<dbReference type="InterPro" id="IPR000490">
    <property type="entry name" value="Glyco_hydro_17"/>
</dbReference>
<dbReference type="InterPro" id="IPR012946">
    <property type="entry name" value="X8"/>
</dbReference>
<dbReference type="FunFam" id="1.20.58.1040:FF:000001">
    <property type="entry name" value="Glucan endo-1,3-beta-glucosidase 4"/>
    <property type="match status" value="1"/>
</dbReference>
<evidence type="ECO:0000256" key="13">
    <source>
        <dbReference type="ARBA" id="ARBA00023295"/>
    </source>
</evidence>
<dbReference type="Gene3D" id="3.20.20.80">
    <property type="entry name" value="Glycosidases"/>
    <property type="match status" value="1"/>
</dbReference>
<evidence type="ECO:0000313" key="18">
    <source>
        <dbReference type="Proteomes" id="UP000245207"/>
    </source>
</evidence>
<evidence type="ECO:0000313" key="17">
    <source>
        <dbReference type="EMBL" id="PWA35083.1"/>
    </source>
</evidence>
<feature type="domain" description="X8" evidence="16">
    <location>
        <begin position="377"/>
        <end position="462"/>
    </location>
</feature>
<evidence type="ECO:0000256" key="5">
    <source>
        <dbReference type="ARBA" id="ARBA00022475"/>
    </source>
</evidence>
<keyword evidence="11" id="KW-0325">Glycoprotein</keyword>
<evidence type="ECO:0000256" key="9">
    <source>
        <dbReference type="ARBA" id="ARBA00023136"/>
    </source>
</evidence>
<comment type="catalytic activity">
    <reaction evidence="1">
        <text>Hydrolysis of (1-&gt;3)-beta-D-glucosidic linkages in (1-&gt;3)-beta-D-glucans.</text>
        <dbReference type="EC" id="3.2.1.39"/>
    </reaction>
</comment>
<evidence type="ECO:0000256" key="8">
    <source>
        <dbReference type="ARBA" id="ARBA00022801"/>
    </source>
</evidence>
<keyword evidence="18" id="KW-1185">Reference proteome</keyword>
<dbReference type="InterPro" id="IPR017853">
    <property type="entry name" value="GH"/>
</dbReference>
<accession>A0A2U1KEQ4</accession>
<evidence type="ECO:0000256" key="10">
    <source>
        <dbReference type="ARBA" id="ARBA00023157"/>
    </source>
</evidence>
<dbReference type="GO" id="GO:0005975">
    <property type="term" value="P:carbohydrate metabolic process"/>
    <property type="evidence" value="ECO:0007669"/>
    <property type="project" value="InterPro"/>
</dbReference>
<dbReference type="EMBL" id="PKPP01020725">
    <property type="protein sequence ID" value="PWA35083.1"/>
    <property type="molecule type" value="Genomic_DNA"/>
</dbReference>
<dbReference type="SMART" id="SM00768">
    <property type="entry name" value="X8"/>
    <property type="match status" value="1"/>
</dbReference>
<dbReference type="OrthoDB" id="941679at2759"/>
<evidence type="ECO:0000259" key="16">
    <source>
        <dbReference type="SMART" id="SM00768"/>
    </source>
</evidence>
<keyword evidence="7 15" id="KW-0732">Signal</keyword>
<evidence type="ECO:0000256" key="3">
    <source>
        <dbReference type="ARBA" id="ARBA00008773"/>
    </source>
</evidence>
<dbReference type="AlphaFoldDB" id="A0A2U1KEQ4"/>
<gene>
    <name evidence="17" type="ORF">CTI12_AA612790</name>
</gene>
<dbReference type="GO" id="GO:0042973">
    <property type="term" value="F:glucan endo-1,3-beta-D-glucosidase activity"/>
    <property type="evidence" value="ECO:0007669"/>
    <property type="project" value="UniProtKB-EC"/>
</dbReference>
<name>A0A2U1KEQ4_ARTAN</name>
<dbReference type="GO" id="GO:0098552">
    <property type="term" value="C:side of membrane"/>
    <property type="evidence" value="ECO:0007669"/>
    <property type="project" value="UniProtKB-KW"/>
</dbReference>
<evidence type="ECO:0000256" key="1">
    <source>
        <dbReference type="ARBA" id="ARBA00000382"/>
    </source>
</evidence>
<evidence type="ECO:0000256" key="7">
    <source>
        <dbReference type="ARBA" id="ARBA00022729"/>
    </source>
</evidence>
<feature type="signal peptide" evidence="15">
    <location>
        <begin position="1"/>
        <end position="25"/>
    </location>
</feature>
<keyword evidence="6" id="KW-0336">GPI-anchor</keyword>
<dbReference type="GO" id="GO:0005886">
    <property type="term" value="C:plasma membrane"/>
    <property type="evidence" value="ECO:0007669"/>
    <property type="project" value="UniProtKB-SubCell"/>
</dbReference>
<keyword evidence="5" id="KW-1003">Cell membrane</keyword>
<sequence>MSQTHKIGFIWFIPLLCFLVSTSNAEIAAKPGVNYGQLGNNLPHPETSVELIKTLKAGRVKLYDANPKILKALNKTDIQVSVMVPNEIIIEIAKNQTLADEWISTNVVPFYPHTKIRYVLVGNEILSQPDNVTWFNLVPAMIRIRKSLVSFRLRKVKVSTPLAMDCLETSFPPSNGTFRSGVTESVIRPLLEFINGTKSFFFIDVYTYFAWVANPAEIKLDYALLEPGKTRYTDPVTKLVYTNLLEQMLDALFFAMRRVGYPNSRIFIAETGWPNGCDVDQIGGNIYNAATYNRNVVKWLTRKPARGTPLKPTVVFPSFIFALYNENQKTGPGTERHFGLLYPNGTSIYEIDLSGKTEEYKKALPAPTNNEPYKGPIWCMAARGVNVTALAGALSYACGQGNGTCDPIQSGGKCFRPNVLRWHASYAFSSYWAQFKKAGGSCYFNGLAVQTTENPSFGSCKFPSVTL</sequence>
<dbReference type="Pfam" id="PF00332">
    <property type="entry name" value="Glyco_hydro_17"/>
    <property type="match status" value="1"/>
</dbReference>
<dbReference type="InterPro" id="IPR044965">
    <property type="entry name" value="Glyco_hydro_17_plant"/>
</dbReference>
<evidence type="ECO:0000256" key="15">
    <source>
        <dbReference type="SAM" id="SignalP"/>
    </source>
</evidence>
<dbReference type="FunFam" id="3.20.20.80:FF:000005">
    <property type="entry name" value="Glucan endo-1,3-beta-glucosidase 14"/>
    <property type="match status" value="1"/>
</dbReference>
<dbReference type="GO" id="GO:0009506">
    <property type="term" value="C:plasmodesma"/>
    <property type="evidence" value="ECO:0007669"/>
    <property type="project" value="UniProtKB-ARBA"/>
</dbReference>
<keyword evidence="13" id="KW-0326">Glycosidase</keyword>
<dbReference type="SUPFAM" id="SSF51445">
    <property type="entry name" value="(Trans)glycosidases"/>
    <property type="match status" value="1"/>
</dbReference>
<keyword evidence="8 17" id="KW-0378">Hydrolase</keyword>
<keyword evidence="12" id="KW-0449">Lipoprotein</keyword>
<organism evidence="17 18">
    <name type="scientific">Artemisia annua</name>
    <name type="common">Sweet wormwood</name>
    <dbReference type="NCBI Taxonomy" id="35608"/>
    <lineage>
        <taxon>Eukaryota</taxon>
        <taxon>Viridiplantae</taxon>
        <taxon>Streptophyta</taxon>
        <taxon>Embryophyta</taxon>
        <taxon>Tracheophyta</taxon>
        <taxon>Spermatophyta</taxon>
        <taxon>Magnoliopsida</taxon>
        <taxon>eudicotyledons</taxon>
        <taxon>Gunneridae</taxon>
        <taxon>Pentapetalae</taxon>
        <taxon>asterids</taxon>
        <taxon>campanulids</taxon>
        <taxon>Asterales</taxon>
        <taxon>Asteraceae</taxon>
        <taxon>Asteroideae</taxon>
        <taxon>Anthemideae</taxon>
        <taxon>Artemisiinae</taxon>
        <taxon>Artemisia</taxon>
    </lineage>
</organism>
<keyword evidence="10" id="KW-1015">Disulfide bond</keyword>